<dbReference type="STRING" id="1219360.GCA_001571305_02362"/>
<dbReference type="Proteomes" id="UP000661012">
    <property type="component" value="Unassembled WGS sequence"/>
</dbReference>
<protein>
    <submittedName>
        <fullName evidence="2">Uncharacterized protein</fullName>
    </submittedName>
</protein>
<evidence type="ECO:0000313" key="4">
    <source>
        <dbReference type="Proteomes" id="UP000661012"/>
    </source>
</evidence>
<dbReference type="Proteomes" id="UP000306393">
    <property type="component" value="Unassembled WGS sequence"/>
</dbReference>
<dbReference type="EMBL" id="QGAC01000002">
    <property type="protein sequence ID" value="TKJ94603.1"/>
    <property type="molecule type" value="Genomic_DNA"/>
</dbReference>
<dbReference type="EMBL" id="JACYNN010000004">
    <property type="protein sequence ID" value="MBD8106451.1"/>
    <property type="molecule type" value="Genomic_DNA"/>
</dbReference>
<evidence type="ECO:0000313" key="3">
    <source>
        <dbReference type="Proteomes" id="UP000306393"/>
    </source>
</evidence>
<keyword evidence="4" id="KW-1185">Reference proteome</keyword>
<reference evidence="1 4" key="2">
    <citation type="journal article" date="2020" name="FEMS Microbiol. Ecol.">
        <title>Temporal dynamics of bacterial communities during seed development and maturation.</title>
        <authorList>
            <person name="Chesneau G."/>
            <person name="Torres-Cortes G."/>
            <person name="Briand M."/>
            <person name="Darrasse A."/>
            <person name="Preveaux A."/>
            <person name="Marais C."/>
            <person name="Jacques M.A."/>
            <person name="Shade A."/>
            <person name="Barret M."/>
        </authorList>
    </citation>
    <scope>NUCLEOTIDE SEQUENCE [LARGE SCALE GENOMIC DNA]</scope>
    <source>
        <strain evidence="1 4">CFBP13732</strain>
    </source>
</reference>
<name>A0A4U3FKH7_9GAMM</name>
<organism evidence="2 3">
    <name type="scientific">Erwinia persicina</name>
    <dbReference type="NCBI Taxonomy" id="55211"/>
    <lineage>
        <taxon>Bacteria</taxon>
        <taxon>Pseudomonadati</taxon>
        <taxon>Pseudomonadota</taxon>
        <taxon>Gammaproteobacteria</taxon>
        <taxon>Enterobacterales</taxon>
        <taxon>Erwiniaceae</taxon>
        <taxon>Erwinia</taxon>
    </lineage>
</organism>
<dbReference type="OrthoDB" id="6609169at2"/>
<comment type="caution">
    <text evidence="2">The sequence shown here is derived from an EMBL/GenBank/DDBJ whole genome shotgun (WGS) entry which is preliminary data.</text>
</comment>
<evidence type="ECO:0000313" key="1">
    <source>
        <dbReference type="EMBL" id="MBD8106451.1"/>
    </source>
</evidence>
<reference evidence="2 3" key="1">
    <citation type="journal article" date="2019" name="Sci. Rep.">
        <title>Differences in resource use lead to coexistence of seed-transmitted microbial populations.</title>
        <authorList>
            <person name="Torres-Cortes G."/>
            <person name="Garcia B.J."/>
            <person name="Compant S."/>
            <person name="Rezki S."/>
            <person name="Jones P."/>
            <person name="Preveaux A."/>
            <person name="Briand M."/>
            <person name="Roulet A."/>
            <person name="Bouchez O."/>
            <person name="Jacobson D."/>
            <person name="Barret M."/>
        </authorList>
    </citation>
    <scope>NUCLEOTIDE SEQUENCE [LARGE SCALE GENOMIC DNA]</scope>
    <source>
        <strain evidence="2 3">CFBP13511</strain>
    </source>
</reference>
<gene>
    <name evidence="2" type="ORF">EpCFBP13511_03400</name>
    <name evidence="1" type="ORF">IFT93_08425</name>
</gene>
<proteinExistence type="predicted"/>
<dbReference type="AlphaFoldDB" id="A0A4U3FKH7"/>
<evidence type="ECO:0000313" key="2">
    <source>
        <dbReference type="EMBL" id="TKJ94603.1"/>
    </source>
</evidence>
<accession>A0A4U3FKH7</accession>
<sequence>MSHIFFEFDLEPGVKSVADLNYVLRDHDKKTAFVMSAEVAKFVKDALIINDTIISFKNCCFAFEKGAEFVEFDHNGQSVRFSEPVPSWFIRPAVFARSDWLDNHALADLAAPEFIIAFNEKFPNLHERRKHANYLFDLQLQKGKLPSTETSRTPGNIQGKSTKPKVTDLGSFELFKQFFDRLKAAVMADEFPTLNVLTAADNVSNVPGSYRQAIRTAMKAVTHELPVNNKRLAAGNPALFCAPVRDKIAEIEAIGLEPYYLALSHAIAEAEGSYIADFSFQYGEHQP</sequence>
<dbReference type="RefSeq" id="WP_137268725.1">
    <property type="nucleotide sequence ID" value="NZ_JACYNM010000003.1"/>
</dbReference>